<protein>
    <submittedName>
        <fullName evidence="2">Uncharacterized protein</fullName>
    </submittedName>
</protein>
<dbReference type="AlphaFoldDB" id="A0AAN8C3S5"/>
<name>A0AAN8C3S5_CHAGU</name>
<feature type="region of interest" description="Disordered" evidence="1">
    <location>
        <begin position="1"/>
        <end position="59"/>
    </location>
</feature>
<evidence type="ECO:0000256" key="1">
    <source>
        <dbReference type="SAM" id="MobiDB-lite"/>
    </source>
</evidence>
<feature type="compositionally biased region" description="Low complexity" evidence="1">
    <location>
        <begin position="30"/>
        <end position="45"/>
    </location>
</feature>
<dbReference type="Proteomes" id="UP001331515">
    <property type="component" value="Unassembled WGS sequence"/>
</dbReference>
<gene>
    <name evidence="2" type="ORF">CgunFtcFv8_009205</name>
</gene>
<dbReference type="EMBL" id="JAURVH010001534">
    <property type="protein sequence ID" value="KAK5895518.1"/>
    <property type="molecule type" value="Genomic_DNA"/>
</dbReference>
<sequence length="78" mass="8249">MLTASLPVPGRQRTLKVHGTRDPATPDQPPQAASSSSSSSSSQASKLEQHQLEDAPSSCTTISIRLLRLGTQEPHLSS</sequence>
<evidence type="ECO:0000313" key="2">
    <source>
        <dbReference type="EMBL" id="KAK5895518.1"/>
    </source>
</evidence>
<evidence type="ECO:0000313" key="3">
    <source>
        <dbReference type="Proteomes" id="UP001331515"/>
    </source>
</evidence>
<proteinExistence type="predicted"/>
<comment type="caution">
    <text evidence="2">The sequence shown here is derived from an EMBL/GenBank/DDBJ whole genome shotgun (WGS) entry which is preliminary data.</text>
</comment>
<organism evidence="2 3">
    <name type="scientific">Champsocephalus gunnari</name>
    <name type="common">Mackerel icefish</name>
    <dbReference type="NCBI Taxonomy" id="52237"/>
    <lineage>
        <taxon>Eukaryota</taxon>
        <taxon>Metazoa</taxon>
        <taxon>Chordata</taxon>
        <taxon>Craniata</taxon>
        <taxon>Vertebrata</taxon>
        <taxon>Euteleostomi</taxon>
        <taxon>Actinopterygii</taxon>
        <taxon>Neopterygii</taxon>
        <taxon>Teleostei</taxon>
        <taxon>Neoteleostei</taxon>
        <taxon>Acanthomorphata</taxon>
        <taxon>Eupercaria</taxon>
        <taxon>Perciformes</taxon>
        <taxon>Notothenioidei</taxon>
        <taxon>Channichthyidae</taxon>
        <taxon>Champsocephalus</taxon>
    </lineage>
</organism>
<keyword evidence="3" id="KW-1185">Reference proteome</keyword>
<reference evidence="2 3" key="1">
    <citation type="journal article" date="2023" name="Mol. Biol. Evol.">
        <title>Genomics of Secondarily Temperate Adaptation in the Only Non-Antarctic Icefish.</title>
        <authorList>
            <person name="Rivera-Colon A.G."/>
            <person name="Rayamajhi N."/>
            <person name="Minhas B.F."/>
            <person name="Madrigal G."/>
            <person name="Bilyk K.T."/>
            <person name="Yoon V."/>
            <person name="Hune M."/>
            <person name="Gregory S."/>
            <person name="Cheng C.H.C."/>
            <person name="Catchen J.M."/>
        </authorList>
    </citation>
    <scope>NUCLEOTIDE SEQUENCE [LARGE SCALE GENOMIC DNA]</scope>
    <source>
        <tissue evidence="2">White muscle</tissue>
    </source>
</reference>
<accession>A0AAN8C3S5</accession>